<dbReference type="Proteomes" id="UP000183567">
    <property type="component" value="Unassembled WGS sequence"/>
</dbReference>
<dbReference type="EMBL" id="LVVM01000675">
    <property type="protein sequence ID" value="OJA20184.1"/>
    <property type="molecule type" value="Genomic_DNA"/>
</dbReference>
<gene>
    <name evidence="1" type="ORF">AZE42_09466</name>
</gene>
<sequence length="99" mass="10788">MSTDDVAVLLSSESMHMTETIPQLVKITVSDDLNQPALGSEDPFWGLSTVGILATPACLFQVLGSLPSIWQVTRIYLTPEGMMPLKRGFPSLLFRGPHS</sequence>
<dbReference type="AlphaFoldDB" id="A0A1J8R2X7"/>
<name>A0A1J8R2X7_9AGAM</name>
<proteinExistence type="predicted"/>
<protein>
    <submittedName>
        <fullName evidence="1">Uncharacterized protein</fullName>
    </submittedName>
</protein>
<organism evidence="1 2">
    <name type="scientific">Rhizopogon vesiculosus</name>
    <dbReference type="NCBI Taxonomy" id="180088"/>
    <lineage>
        <taxon>Eukaryota</taxon>
        <taxon>Fungi</taxon>
        <taxon>Dikarya</taxon>
        <taxon>Basidiomycota</taxon>
        <taxon>Agaricomycotina</taxon>
        <taxon>Agaricomycetes</taxon>
        <taxon>Agaricomycetidae</taxon>
        <taxon>Boletales</taxon>
        <taxon>Suillineae</taxon>
        <taxon>Rhizopogonaceae</taxon>
        <taxon>Rhizopogon</taxon>
    </lineage>
</organism>
<evidence type="ECO:0000313" key="1">
    <source>
        <dbReference type="EMBL" id="OJA20184.1"/>
    </source>
</evidence>
<evidence type="ECO:0000313" key="2">
    <source>
        <dbReference type="Proteomes" id="UP000183567"/>
    </source>
</evidence>
<comment type="caution">
    <text evidence="1">The sequence shown here is derived from an EMBL/GenBank/DDBJ whole genome shotgun (WGS) entry which is preliminary data.</text>
</comment>
<accession>A0A1J8R2X7</accession>
<keyword evidence="2" id="KW-1185">Reference proteome</keyword>
<reference evidence="1 2" key="1">
    <citation type="submission" date="2016-03" db="EMBL/GenBank/DDBJ databases">
        <title>Comparative genomics of the ectomycorrhizal sister species Rhizopogon vinicolor and Rhizopogon vesiculosus (Basidiomycota: Boletales) reveals a divergence of the mating type B locus.</title>
        <authorList>
            <person name="Mujic A.B."/>
            <person name="Kuo A."/>
            <person name="Tritt A."/>
            <person name="Lipzen A."/>
            <person name="Chen C."/>
            <person name="Johnson J."/>
            <person name="Sharma A."/>
            <person name="Barry K."/>
            <person name="Grigoriev I.V."/>
            <person name="Spatafora J.W."/>
        </authorList>
    </citation>
    <scope>NUCLEOTIDE SEQUENCE [LARGE SCALE GENOMIC DNA]</scope>
    <source>
        <strain evidence="1 2">AM-OR11-056</strain>
    </source>
</reference>